<dbReference type="OrthoDB" id="5641137at2"/>
<dbReference type="Pfam" id="PF08850">
    <property type="entry name" value="DUF1820"/>
    <property type="match status" value="1"/>
</dbReference>
<evidence type="ECO:0008006" key="3">
    <source>
        <dbReference type="Google" id="ProtNLM"/>
    </source>
</evidence>
<sequence>MRIFRITFINQGKVYQLYAESVGQADVLGFLEIRNLIFGEASTLVIDPAEEKLKAEFSGVSRTLVPMHAVIRVDEVEKRGQCKIMDLDGNANITPFPNQYLRPDKGPGS</sequence>
<accession>A0A0F7K1I7</accession>
<dbReference type="RefSeq" id="WP_046860364.1">
    <property type="nucleotide sequence ID" value="NZ_CP011412.1"/>
</dbReference>
<dbReference type="KEGG" id="seds:AAY24_14990"/>
<dbReference type="InterPro" id="IPR014949">
    <property type="entry name" value="DUF1820"/>
</dbReference>
<dbReference type="EMBL" id="CP011412">
    <property type="protein sequence ID" value="AKH21439.1"/>
    <property type="molecule type" value="Genomic_DNA"/>
</dbReference>
<reference evidence="1 2" key="1">
    <citation type="journal article" date="2015" name="Genome Announc.">
        <title>Complete Genome Sequence of Sedimenticola thiotaurini Strain SIP-G1, a Polyphosphate- and Polyhydroxyalkanoate-Accumulating Sulfur-Oxidizing Gammaproteobacterium Isolated from Salt Marsh Sediments.</title>
        <authorList>
            <person name="Flood B.E."/>
            <person name="Jones D.S."/>
            <person name="Bailey J.V."/>
        </authorList>
    </citation>
    <scope>NUCLEOTIDE SEQUENCE [LARGE SCALE GENOMIC DNA]</scope>
    <source>
        <strain evidence="1 2">SIP-G1</strain>
    </source>
</reference>
<evidence type="ECO:0000313" key="1">
    <source>
        <dbReference type="EMBL" id="AKH21439.1"/>
    </source>
</evidence>
<dbReference type="AlphaFoldDB" id="A0A0F7K1I7"/>
<organism evidence="1 2">
    <name type="scientific">Sedimenticola thiotaurini</name>
    <dbReference type="NCBI Taxonomy" id="1543721"/>
    <lineage>
        <taxon>Bacteria</taxon>
        <taxon>Pseudomonadati</taxon>
        <taxon>Pseudomonadota</taxon>
        <taxon>Gammaproteobacteria</taxon>
        <taxon>Chromatiales</taxon>
        <taxon>Sedimenticolaceae</taxon>
        <taxon>Sedimenticola</taxon>
    </lineage>
</organism>
<dbReference type="Proteomes" id="UP000034410">
    <property type="component" value="Chromosome"/>
</dbReference>
<proteinExistence type="predicted"/>
<keyword evidence="2" id="KW-1185">Reference proteome</keyword>
<name>A0A0F7K1I7_9GAMM</name>
<protein>
    <recommendedName>
        <fullName evidence="3">DUF1820 family protein</fullName>
    </recommendedName>
</protein>
<gene>
    <name evidence="1" type="ORF">AAY24_14990</name>
</gene>
<evidence type="ECO:0000313" key="2">
    <source>
        <dbReference type="Proteomes" id="UP000034410"/>
    </source>
</evidence>